<keyword evidence="2" id="KW-0479">Metal-binding</keyword>
<feature type="domain" description="4Fe-4S ferredoxin-type" evidence="5">
    <location>
        <begin position="8"/>
        <end position="38"/>
    </location>
</feature>
<evidence type="ECO:0000259" key="5">
    <source>
        <dbReference type="PROSITE" id="PS51379"/>
    </source>
</evidence>
<feature type="domain" description="4Fe-4S ferredoxin-type" evidence="5">
    <location>
        <begin position="79"/>
        <end position="108"/>
    </location>
</feature>
<dbReference type="PROSITE" id="PS00198">
    <property type="entry name" value="4FE4S_FER_1"/>
    <property type="match status" value="1"/>
</dbReference>
<keyword evidence="1" id="KW-0004">4Fe-4S</keyword>
<sequence>MRTKGRINKFVIADPALCIGCATCMAACYESAHVRGKLAVPRLVVTRTKSGVMPNQCRQCDDAPCVKVCPVGALKFANNSVELTEEICIGCKMCIFACPFGAIRAEAETMPSVNYAMNLNSNLGLDSEVEAKSIAVKCDLCKGSEAGPACVIVCPTGALSFINEEKINNELIKGKAESSVESFIQSALNNS</sequence>
<keyword evidence="4" id="KW-0411">Iron-sulfur</keyword>
<dbReference type="InterPro" id="IPR017900">
    <property type="entry name" value="4Fe4S_Fe_S_CS"/>
</dbReference>
<reference evidence="6" key="1">
    <citation type="submission" date="2016-10" db="EMBL/GenBank/DDBJ databases">
        <authorList>
            <person name="de Groot N.N."/>
        </authorList>
    </citation>
    <scope>NUCLEOTIDE SEQUENCE</scope>
</reference>
<organism evidence="6">
    <name type="scientific">hydrothermal vent metagenome</name>
    <dbReference type="NCBI Taxonomy" id="652676"/>
    <lineage>
        <taxon>unclassified sequences</taxon>
        <taxon>metagenomes</taxon>
        <taxon>ecological metagenomes</taxon>
    </lineage>
</organism>
<evidence type="ECO:0000256" key="4">
    <source>
        <dbReference type="ARBA" id="ARBA00023014"/>
    </source>
</evidence>
<dbReference type="Pfam" id="PF12800">
    <property type="entry name" value="Fer4_4"/>
    <property type="match status" value="1"/>
</dbReference>
<dbReference type="AlphaFoldDB" id="A0A1W1ECZ6"/>
<feature type="domain" description="4Fe-4S ferredoxin-type" evidence="5">
    <location>
        <begin position="48"/>
        <end position="78"/>
    </location>
</feature>
<dbReference type="PROSITE" id="PS51379">
    <property type="entry name" value="4FE4S_FER_2"/>
    <property type="match status" value="4"/>
</dbReference>
<dbReference type="InterPro" id="IPR017896">
    <property type="entry name" value="4Fe4S_Fe-S-bd"/>
</dbReference>
<dbReference type="Gene3D" id="3.30.70.20">
    <property type="match status" value="2"/>
</dbReference>
<dbReference type="PANTHER" id="PTHR42859:SF16">
    <property type="entry name" value="FORMATE HYDROGENLYASE SUBUNIT 2-RELATED"/>
    <property type="match status" value="1"/>
</dbReference>
<evidence type="ECO:0000256" key="1">
    <source>
        <dbReference type="ARBA" id="ARBA00022485"/>
    </source>
</evidence>
<evidence type="ECO:0000256" key="2">
    <source>
        <dbReference type="ARBA" id="ARBA00022723"/>
    </source>
</evidence>
<dbReference type="GO" id="GO:0046872">
    <property type="term" value="F:metal ion binding"/>
    <property type="evidence" value="ECO:0007669"/>
    <property type="project" value="UniProtKB-KW"/>
</dbReference>
<keyword evidence="3" id="KW-0408">Iron</keyword>
<evidence type="ECO:0000256" key="3">
    <source>
        <dbReference type="ARBA" id="ARBA00023004"/>
    </source>
</evidence>
<dbReference type="CDD" id="cd10554">
    <property type="entry name" value="HycB_like"/>
    <property type="match status" value="1"/>
</dbReference>
<gene>
    <name evidence="6" type="ORF">MNB_SV-5-473</name>
</gene>
<evidence type="ECO:0000313" key="6">
    <source>
        <dbReference type="EMBL" id="SFZ97901.1"/>
    </source>
</evidence>
<dbReference type="PANTHER" id="PTHR42859">
    <property type="entry name" value="OXIDOREDUCTASE"/>
    <property type="match status" value="1"/>
</dbReference>
<dbReference type="EMBL" id="FPKX01000027">
    <property type="protein sequence ID" value="SFZ97901.1"/>
    <property type="molecule type" value="Genomic_DNA"/>
</dbReference>
<accession>A0A1W1ECZ6</accession>
<dbReference type="Pfam" id="PF13247">
    <property type="entry name" value="Fer4_11"/>
    <property type="match status" value="1"/>
</dbReference>
<dbReference type="InterPro" id="IPR050294">
    <property type="entry name" value="RnfB_subfamily"/>
</dbReference>
<protein>
    <submittedName>
        <fullName evidence="6">Hydrogenase-4 component A</fullName>
    </submittedName>
</protein>
<proteinExistence type="predicted"/>
<dbReference type="GO" id="GO:0051539">
    <property type="term" value="F:4 iron, 4 sulfur cluster binding"/>
    <property type="evidence" value="ECO:0007669"/>
    <property type="project" value="UniProtKB-KW"/>
</dbReference>
<feature type="domain" description="4Fe-4S ferredoxin-type" evidence="5">
    <location>
        <begin position="132"/>
        <end position="164"/>
    </location>
</feature>
<name>A0A1W1ECZ6_9ZZZZ</name>
<dbReference type="SUPFAM" id="SSF54862">
    <property type="entry name" value="4Fe-4S ferredoxins"/>
    <property type="match status" value="1"/>
</dbReference>